<organism evidence="1 2">
    <name type="scientific">Vibrio campbellii (strain ATCC BAA-1116)</name>
    <dbReference type="NCBI Taxonomy" id="2902295"/>
    <lineage>
        <taxon>Bacteria</taxon>
        <taxon>Pseudomonadati</taxon>
        <taxon>Pseudomonadota</taxon>
        <taxon>Gammaproteobacteria</taxon>
        <taxon>Vibrionales</taxon>
        <taxon>Vibrionaceae</taxon>
        <taxon>Vibrio</taxon>
    </lineage>
</organism>
<dbReference type="AlphaFoldDB" id="A7N8D0"/>
<dbReference type="Proteomes" id="UP000008152">
    <property type="component" value="Chromosome II"/>
</dbReference>
<evidence type="ECO:0000313" key="1">
    <source>
        <dbReference type="EMBL" id="ABU73456.1"/>
    </source>
</evidence>
<protein>
    <submittedName>
        <fullName evidence="1">Uncharacterized protein</fullName>
    </submittedName>
</protein>
<dbReference type="EMBL" id="CP000790">
    <property type="protein sequence ID" value="ABU73456.1"/>
    <property type="molecule type" value="Genomic_DNA"/>
</dbReference>
<accession>A7N8D0</accession>
<proteinExistence type="predicted"/>
<name>A7N8D0_VIBC1</name>
<evidence type="ECO:0000313" key="2">
    <source>
        <dbReference type="Proteomes" id="UP000008152"/>
    </source>
</evidence>
<dbReference type="KEGG" id="vha:VIBHAR_05552"/>
<reference evidence="1 2" key="1">
    <citation type="submission" date="2007-08" db="EMBL/GenBank/DDBJ databases">
        <authorList>
            <consortium name="The Vibrio harveyi Genome Sequencing Project"/>
            <person name="Bassler B."/>
            <person name="Clifton S.W."/>
            <person name="Fulton L."/>
            <person name="Delehaunty K."/>
            <person name="Fronick C."/>
            <person name="Harrison M."/>
            <person name="Markivic C."/>
            <person name="Fulton R."/>
            <person name="Tin-Wollam A.-M."/>
            <person name="Shah N."/>
            <person name="Pepin K."/>
            <person name="Nash W."/>
            <person name="Thiruvilangam P."/>
            <person name="Bhonagiri V."/>
            <person name="Waters C."/>
            <person name="Tu K.C."/>
            <person name="Irgon J."/>
            <person name="Wilson R.K."/>
        </authorList>
    </citation>
    <scope>NUCLEOTIDE SEQUENCE [LARGE SCALE GENOMIC DNA]</scope>
    <source>
        <strain evidence="2">ATCC BAA-1116 / BB120</strain>
    </source>
</reference>
<gene>
    <name evidence="1" type="ordered locus">VIBHAR_05552</name>
</gene>
<sequence length="45" mass="4955">MLIAGQTASFPRVKNERVGNLSFKFIFKTKGLQIGSPLLFVTSVL</sequence>